<feature type="region of interest" description="Disordered" evidence="1">
    <location>
        <begin position="62"/>
        <end position="120"/>
    </location>
</feature>
<name>A0ABR0M987_9PEZI</name>
<evidence type="ECO:0000256" key="1">
    <source>
        <dbReference type="SAM" id="MobiDB-lite"/>
    </source>
</evidence>
<evidence type="ECO:0000313" key="3">
    <source>
        <dbReference type="Proteomes" id="UP001357485"/>
    </source>
</evidence>
<gene>
    <name evidence="2" type="ORF">LTR16_000536</name>
</gene>
<accession>A0ABR0M987</accession>
<sequence length="349" mass="37846">MGTHTSSLRGNPSSHQRAGSACRRASQLLGRTASSSSTAPAPASALSTIVTTPIVSLLDGASEVDGKSPLPPLVTSPEDSHDLSAKPSEPESDTTTTSTTTDVAPFPPIEDNEMPQSRTPEAVASIPVLSLVLPTPPLIPEDSPSKYGIRTNPSPVLCDHITVQKSRRKSGSGLHMFKSVAKICTCNKLQRIDIVVQRQDAATLHTTTSRLKTFQNTDRSVSAPVYSLIKPSGTATAPPITLSHMRCYHSHKVWHTSRNTVAPVECMICRIDDLNDRWSCSWCCLRVCRTCRVAFEVRSESAQVVMERLLRERETATSTVDETGAWEKEKVTESDAARVIANPQEDMSS</sequence>
<comment type="caution">
    <text evidence="2">The sequence shown here is derived from an EMBL/GenBank/DDBJ whole genome shotgun (WGS) entry which is preliminary data.</text>
</comment>
<feature type="compositionally biased region" description="Low complexity" evidence="1">
    <location>
        <begin position="93"/>
        <end position="102"/>
    </location>
</feature>
<feature type="compositionally biased region" description="Low complexity" evidence="1">
    <location>
        <begin position="32"/>
        <end position="45"/>
    </location>
</feature>
<reference evidence="2 3" key="1">
    <citation type="submission" date="2023-08" db="EMBL/GenBank/DDBJ databases">
        <title>Black Yeasts Isolated from many extreme environments.</title>
        <authorList>
            <person name="Coleine C."/>
            <person name="Stajich J.E."/>
            <person name="Selbmann L."/>
        </authorList>
    </citation>
    <scope>NUCLEOTIDE SEQUENCE [LARGE SCALE GENOMIC DNA]</scope>
    <source>
        <strain evidence="2 3">CCFEE 536</strain>
    </source>
</reference>
<feature type="region of interest" description="Disordered" evidence="1">
    <location>
        <begin position="324"/>
        <end position="349"/>
    </location>
</feature>
<evidence type="ECO:0000313" key="2">
    <source>
        <dbReference type="EMBL" id="KAK5296623.1"/>
    </source>
</evidence>
<feature type="compositionally biased region" description="Basic and acidic residues" evidence="1">
    <location>
        <begin position="325"/>
        <end position="336"/>
    </location>
</feature>
<keyword evidence="3" id="KW-1185">Reference proteome</keyword>
<dbReference type="Proteomes" id="UP001357485">
    <property type="component" value="Unassembled WGS sequence"/>
</dbReference>
<organism evidence="2 3">
    <name type="scientific">Cryomyces antarcticus</name>
    <dbReference type="NCBI Taxonomy" id="329879"/>
    <lineage>
        <taxon>Eukaryota</taxon>
        <taxon>Fungi</taxon>
        <taxon>Dikarya</taxon>
        <taxon>Ascomycota</taxon>
        <taxon>Pezizomycotina</taxon>
        <taxon>Dothideomycetes</taxon>
        <taxon>Dothideomycetes incertae sedis</taxon>
        <taxon>Cryomyces</taxon>
    </lineage>
</organism>
<feature type="region of interest" description="Disordered" evidence="1">
    <location>
        <begin position="1"/>
        <end position="46"/>
    </location>
</feature>
<dbReference type="EMBL" id="JAVRRA010000014">
    <property type="protein sequence ID" value="KAK5296623.1"/>
    <property type="molecule type" value="Genomic_DNA"/>
</dbReference>
<evidence type="ECO:0008006" key="4">
    <source>
        <dbReference type="Google" id="ProtNLM"/>
    </source>
</evidence>
<feature type="compositionally biased region" description="Polar residues" evidence="1">
    <location>
        <begin position="1"/>
        <end position="17"/>
    </location>
</feature>
<protein>
    <recommendedName>
        <fullName evidence="4">FYVE zinc finger domain-containing protein</fullName>
    </recommendedName>
</protein>
<proteinExistence type="predicted"/>